<evidence type="ECO:0000313" key="2">
    <source>
        <dbReference type="EMBL" id="KAJ7758099.1"/>
    </source>
</evidence>
<dbReference type="EMBL" id="JARJLG010000056">
    <property type="protein sequence ID" value="KAJ7758099.1"/>
    <property type="molecule type" value="Genomic_DNA"/>
</dbReference>
<gene>
    <name evidence="2" type="ORF">DFH07DRAFT_1060442</name>
</gene>
<comment type="caution">
    <text evidence="2">The sequence shown here is derived from an EMBL/GenBank/DDBJ whole genome shotgun (WGS) entry which is preliminary data.</text>
</comment>
<dbReference type="Pfam" id="PF17667">
    <property type="entry name" value="Pkinase_fungal"/>
    <property type="match status" value="1"/>
</dbReference>
<evidence type="ECO:0000313" key="3">
    <source>
        <dbReference type="Proteomes" id="UP001215280"/>
    </source>
</evidence>
<reference evidence="2" key="1">
    <citation type="submission" date="2023-03" db="EMBL/GenBank/DDBJ databases">
        <title>Massive genome expansion in bonnet fungi (Mycena s.s.) driven by repeated elements and novel gene families across ecological guilds.</title>
        <authorList>
            <consortium name="Lawrence Berkeley National Laboratory"/>
            <person name="Harder C.B."/>
            <person name="Miyauchi S."/>
            <person name="Viragh M."/>
            <person name="Kuo A."/>
            <person name="Thoen E."/>
            <person name="Andreopoulos B."/>
            <person name="Lu D."/>
            <person name="Skrede I."/>
            <person name="Drula E."/>
            <person name="Henrissat B."/>
            <person name="Morin E."/>
            <person name="Kohler A."/>
            <person name="Barry K."/>
            <person name="LaButti K."/>
            <person name="Morin E."/>
            <person name="Salamov A."/>
            <person name="Lipzen A."/>
            <person name="Mereny Z."/>
            <person name="Hegedus B."/>
            <person name="Baldrian P."/>
            <person name="Stursova M."/>
            <person name="Weitz H."/>
            <person name="Taylor A."/>
            <person name="Grigoriev I.V."/>
            <person name="Nagy L.G."/>
            <person name="Martin F."/>
            <person name="Kauserud H."/>
        </authorList>
    </citation>
    <scope>NUCLEOTIDE SEQUENCE</scope>
    <source>
        <strain evidence="2">CBHHK188m</strain>
    </source>
</reference>
<dbReference type="PANTHER" id="PTHR38248:SF2">
    <property type="entry name" value="FUNK1 11"/>
    <property type="match status" value="1"/>
</dbReference>
<organism evidence="2 3">
    <name type="scientific">Mycena maculata</name>
    <dbReference type="NCBI Taxonomy" id="230809"/>
    <lineage>
        <taxon>Eukaryota</taxon>
        <taxon>Fungi</taxon>
        <taxon>Dikarya</taxon>
        <taxon>Basidiomycota</taxon>
        <taxon>Agaricomycotina</taxon>
        <taxon>Agaricomycetes</taxon>
        <taxon>Agaricomycetidae</taxon>
        <taxon>Agaricales</taxon>
        <taxon>Marasmiineae</taxon>
        <taxon>Mycenaceae</taxon>
        <taxon>Mycena</taxon>
    </lineage>
</organism>
<dbReference type="Proteomes" id="UP001215280">
    <property type="component" value="Unassembled WGS sequence"/>
</dbReference>
<keyword evidence="3" id="KW-1185">Reference proteome</keyword>
<accession>A0AAD7NE13</accession>
<dbReference type="InterPro" id="IPR040976">
    <property type="entry name" value="Pkinase_fungal"/>
</dbReference>
<dbReference type="AlphaFoldDB" id="A0AAD7NE13"/>
<evidence type="ECO:0000259" key="1">
    <source>
        <dbReference type="Pfam" id="PF17667"/>
    </source>
</evidence>
<protein>
    <recommendedName>
        <fullName evidence="1">Fungal-type protein kinase domain-containing protein</fullName>
    </recommendedName>
</protein>
<feature type="domain" description="Fungal-type protein kinase" evidence="1">
    <location>
        <begin position="23"/>
        <end position="136"/>
    </location>
</feature>
<dbReference type="InterPro" id="IPR011009">
    <property type="entry name" value="Kinase-like_dom_sf"/>
</dbReference>
<proteinExistence type="predicted"/>
<dbReference type="PANTHER" id="PTHR38248">
    <property type="entry name" value="FUNK1 6"/>
    <property type="match status" value="1"/>
</dbReference>
<sequence>MGDMDIDLGPTPPSVPQIEKVTLENAPSVVDLLDTVRDLVFALKHLFLQQKILHKHLGYENVLIQRSADDGIKGLVIDLDFPNPTEGSSRDPYGYNTCRSFVFQSQRQLSHNGNAGHKSSFDEDLESLFYVLCWACYGYDHTGRRDKYRPAWMVEWIKTKYASDAASIKHKWARQELSFHVNRYMGCQRDIMEDVINQLRLVIYGTRSSDPEKVYTAILKILESGIATAEHEQCGTANKCPKAASALGLGTYLDRGVHIVDANNGRSSTALAANSAFRGLSRLRR</sequence>
<dbReference type="SUPFAM" id="SSF56112">
    <property type="entry name" value="Protein kinase-like (PK-like)"/>
    <property type="match status" value="1"/>
</dbReference>
<name>A0AAD7NE13_9AGAR</name>